<sequence>MSVRTAHDDIGPAARFAAGRSARARASRESQAGVPAGDDRPDPVDVLVGQSETRLPELVPIRYGRMLVSPFAYFRGAAAVMASDLARTPDSGLTCQLCGDAHLCNFGVFASPERRLVFDVNDFDETHPGPWEWDVKRLAASLAVAGRDNGFRRKVRAAVVLAAVGRYRRAMRRFAGQGNAEVWYARADVEEVDVLLKEQVGAAQRRRFAAAQARARTHDSMQAFRKLTAVVGGCRRIVSDPPLLVPVSELLPDTDRIELESQVRDLLAAYAGTLAPDRRRLFEGYRFVDLARKVVGVGSVGTRCWVVLLSGRDEHDPLLLQVKEAPPSVLAGRVPHVSAGEWRSEGERVVCGQRLMQSAGDIFLGWQTVAGIDGRIRDFYVRQLRDWKGSAVVETMDPEAMRVYGALCGWTLARAHARTGDRLAIAGYLGGGDAFDRAMVEFSERYADLNERDYGRLRAAARSGRVAVREGL</sequence>
<reference evidence="2 3" key="1">
    <citation type="submission" date="2018-03" db="EMBL/GenBank/DDBJ databases">
        <title>Genomic Encyclopedia of Archaeal and Bacterial Type Strains, Phase II (KMG-II): from individual species to whole genera.</title>
        <authorList>
            <person name="Goeker M."/>
        </authorList>
    </citation>
    <scope>NUCLEOTIDE SEQUENCE [LARGE SCALE GENOMIC DNA]</scope>
    <source>
        <strain evidence="2 3">DSM 45348</strain>
    </source>
</reference>
<organism evidence="2 3">
    <name type="scientific">Pseudosporangium ferrugineum</name>
    <dbReference type="NCBI Taxonomy" id="439699"/>
    <lineage>
        <taxon>Bacteria</taxon>
        <taxon>Bacillati</taxon>
        <taxon>Actinomycetota</taxon>
        <taxon>Actinomycetes</taxon>
        <taxon>Micromonosporales</taxon>
        <taxon>Micromonosporaceae</taxon>
        <taxon>Pseudosporangium</taxon>
    </lineage>
</organism>
<keyword evidence="3" id="KW-1185">Reference proteome</keyword>
<comment type="caution">
    <text evidence="2">The sequence shown here is derived from an EMBL/GenBank/DDBJ whole genome shotgun (WGS) entry which is preliminary data.</text>
</comment>
<dbReference type="OrthoDB" id="1491115at2"/>
<feature type="compositionally biased region" description="Basic and acidic residues" evidence="1">
    <location>
        <begin position="1"/>
        <end position="10"/>
    </location>
</feature>
<dbReference type="Proteomes" id="UP000239209">
    <property type="component" value="Unassembled WGS sequence"/>
</dbReference>
<accession>A0A2T0SBP1</accession>
<dbReference type="RefSeq" id="WP_106126433.1">
    <property type="nucleotide sequence ID" value="NZ_PVZG01000004.1"/>
</dbReference>
<evidence type="ECO:0000313" key="2">
    <source>
        <dbReference type="EMBL" id="PRY30840.1"/>
    </source>
</evidence>
<feature type="region of interest" description="Disordered" evidence="1">
    <location>
        <begin position="1"/>
        <end position="44"/>
    </location>
</feature>
<name>A0A2T0SBP1_9ACTN</name>
<dbReference type="Pfam" id="PF10009">
    <property type="entry name" value="DUF2252"/>
    <property type="match status" value="1"/>
</dbReference>
<dbReference type="PANTHER" id="PTHR39441:SF1">
    <property type="entry name" value="DUF2252 DOMAIN-CONTAINING PROTEIN"/>
    <property type="match status" value="1"/>
</dbReference>
<protein>
    <submittedName>
        <fullName evidence="2">Uncharacterized protein (DUF2252 family)</fullName>
    </submittedName>
</protein>
<evidence type="ECO:0000256" key="1">
    <source>
        <dbReference type="SAM" id="MobiDB-lite"/>
    </source>
</evidence>
<dbReference type="EMBL" id="PVZG01000004">
    <property type="protein sequence ID" value="PRY30840.1"/>
    <property type="molecule type" value="Genomic_DNA"/>
</dbReference>
<dbReference type="AlphaFoldDB" id="A0A2T0SBP1"/>
<dbReference type="PANTHER" id="PTHR39441">
    <property type="entry name" value="DUF2252 DOMAIN-CONTAINING PROTEIN"/>
    <property type="match status" value="1"/>
</dbReference>
<gene>
    <name evidence="2" type="ORF">CLV70_104392</name>
</gene>
<proteinExistence type="predicted"/>
<dbReference type="InterPro" id="IPR018721">
    <property type="entry name" value="DUF2252"/>
</dbReference>
<evidence type="ECO:0000313" key="3">
    <source>
        <dbReference type="Proteomes" id="UP000239209"/>
    </source>
</evidence>